<sequence>MGICVATGAESANGSIAADEPSPCSGSTQPIEHQHGSPSLQNNYEKSSNIHNIKHRPARDVFSWPIGSGRERRQSPSNKSG</sequence>
<organism evidence="4">
    <name type="scientific">Nippostrongylus brasiliensis</name>
    <name type="common">Rat hookworm</name>
    <dbReference type="NCBI Taxonomy" id="27835"/>
    <lineage>
        <taxon>Eukaryota</taxon>
        <taxon>Metazoa</taxon>
        <taxon>Ecdysozoa</taxon>
        <taxon>Nematoda</taxon>
        <taxon>Chromadorea</taxon>
        <taxon>Rhabditida</taxon>
        <taxon>Rhabditina</taxon>
        <taxon>Rhabditomorpha</taxon>
        <taxon>Strongyloidea</taxon>
        <taxon>Heligmosomidae</taxon>
        <taxon>Nippostrongylus</taxon>
    </lineage>
</organism>
<feature type="compositionally biased region" description="Polar residues" evidence="1">
    <location>
        <begin position="24"/>
        <end position="51"/>
    </location>
</feature>
<accession>A0A0N4XV41</accession>
<protein>
    <submittedName>
        <fullName evidence="2 4">Uncharacterized protein</fullName>
    </submittedName>
</protein>
<name>A0A0N4XV41_NIPBR</name>
<reference evidence="4" key="1">
    <citation type="submission" date="2017-02" db="UniProtKB">
        <authorList>
            <consortium name="WormBaseParasite"/>
        </authorList>
    </citation>
    <scope>IDENTIFICATION</scope>
</reference>
<feature type="region of interest" description="Disordered" evidence="1">
    <location>
        <begin position="1"/>
        <end position="81"/>
    </location>
</feature>
<dbReference type="Proteomes" id="UP000271162">
    <property type="component" value="Unassembled WGS sequence"/>
</dbReference>
<gene>
    <name evidence="2" type="ORF">NBR_LOCUS6633</name>
</gene>
<evidence type="ECO:0000313" key="3">
    <source>
        <dbReference type="Proteomes" id="UP000271162"/>
    </source>
</evidence>
<reference evidence="2 3" key="2">
    <citation type="submission" date="2018-11" db="EMBL/GenBank/DDBJ databases">
        <authorList>
            <consortium name="Pathogen Informatics"/>
        </authorList>
    </citation>
    <scope>NUCLEOTIDE SEQUENCE [LARGE SCALE GENOMIC DNA]</scope>
</reference>
<proteinExistence type="predicted"/>
<evidence type="ECO:0000313" key="2">
    <source>
        <dbReference type="EMBL" id="VDL70222.1"/>
    </source>
</evidence>
<dbReference type="WBParaSite" id="NBR_0000663201-mRNA-1">
    <property type="protein sequence ID" value="NBR_0000663201-mRNA-1"/>
    <property type="gene ID" value="NBR_0000663201"/>
</dbReference>
<dbReference type="EMBL" id="UYSL01019816">
    <property type="protein sequence ID" value="VDL70222.1"/>
    <property type="molecule type" value="Genomic_DNA"/>
</dbReference>
<keyword evidence="3" id="KW-1185">Reference proteome</keyword>
<dbReference type="AlphaFoldDB" id="A0A0N4XV41"/>
<evidence type="ECO:0000313" key="4">
    <source>
        <dbReference type="WBParaSite" id="NBR_0000663201-mRNA-1"/>
    </source>
</evidence>
<evidence type="ECO:0000256" key="1">
    <source>
        <dbReference type="SAM" id="MobiDB-lite"/>
    </source>
</evidence>